<evidence type="ECO:0000313" key="2">
    <source>
        <dbReference type="Proteomes" id="UP000373449"/>
    </source>
</evidence>
<dbReference type="EMBL" id="CAADJA010000002">
    <property type="protein sequence ID" value="VFS51849.1"/>
    <property type="molecule type" value="Genomic_DNA"/>
</dbReference>
<evidence type="ECO:0000313" key="1">
    <source>
        <dbReference type="EMBL" id="VFS51849.1"/>
    </source>
</evidence>
<reference evidence="1 2" key="1">
    <citation type="submission" date="2019-03" db="EMBL/GenBank/DDBJ databases">
        <authorList>
            <consortium name="Pathogen Informatics"/>
        </authorList>
    </citation>
    <scope>NUCLEOTIDE SEQUENCE [LARGE SCALE GENOMIC DNA]</scope>
    <source>
        <strain evidence="1 2">NCTC12282</strain>
    </source>
</reference>
<sequence>MRYNCYSPILYAKDSACTTRYLSNTLTPIYQPSPFWITVKTGYGQRFDDNWENRQRLAQILFPLIAPNHKPLLRFLIEQEIICCRDYDGGSSLLKALCFMLYTMAEIEDSHLFYLAKFNTNFDVRIEADIEPIFGKNKDETKRYFAQSEPELVKAIEEYETRPYRSHKEYIRWVEENNMMEYWLNEP</sequence>
<proteinExistence type="predicted"/>
<dbReference type="AlphaFoldDB" id="A0A485A2R6"/>
<accession>A0A485A2R6</accession>
<dbReference type="Proteomes" id="UP000373449">
    <property type="component" value="Unassembled WGS sequence"/>
</dbReference>
<protein>
    <submittedName>
        <fullName evidence="1">Uncharacterized protein</fullName>
    </submittedName>
</protein>
<gene>
    <name evidence="1" type="ORF">NCTC12282_05501</name>
</gene>
<organism evidence="1 2">
    <name type="scientific">Budvicia aquatica</name>
    <dbReference type="NCBI Taxonomy" id="82979"/>
    <lineage>
        <taxon>Bacteria</taxon>
        <taxon>Pseudomonadati</taxon>
        <taxon>Pseudomonadota</taxon>
        <taxon>Gammaproteobacteria</taxon>
        <taxon>Enterobacterales</taxon>
        <taxon>Budviciaceae</taxon>
        <taxon>Budvicia</taxon>
    </lineage>
</organism>
<name>A0A485A2R6_9GAMM</name>